<sequence>MIPSYDGIMARALPLDRGPYLALVTVVLTWSAPGPGLQPRDYEQIAVQLADHAGALADDVRRRCAALPAGSKARDLTETVLGEAGRRLSARPQPTMASAQHLARLVRALYERLDRLKAAAPAAP</sequence>
<gene>
    <name evidence="1" type="ORF">RB636_40790</name>
</gene>
<proteinExistence type="predicted"/>
<name>A0ABU7X6T9_9ACTN</name>
<evidence type="ECO:0000313" key="2">
    <source>
        <dbReference type="Proteomes" id="UP001348265"/>
    </source>
</evidence>
<comment type="caution">
    <text evidence="1">The sequence shown here is derived from an EMBL/GenBank/DDBJ whole genome shotgun (WGS) entry which is preliminary data.</text>
</comment>
<keyword evidence="2" id="KW-1185">Reference proteome</keyword>
<dbReference type="EMBL" id="JAVFKM010000049">
    <property type="protein sequence ID" value="MEF3119488.1"/>
    <property type="molecule type" value="Genomic_DNA"/>
</dbReference>
<dbReference type="RefSeq" id="WP_331790236.1">
    <property type="nucleotide sequence ID" value="NZ_JAVFKM010000049.1"/>
</dbReference>
<protein>
    <submittedName>
        <fullName evidence="1">DUF6415 family natural product biosynthesis protein</fullName>
    </submittedName>
</protein>
<dbReference type="Proteomes" id="UP001348265">
    <property type="component" value="Unassembled WGS sequence"/>
</dbReference>
<accession>A0ABU7X6T9</accession>
<dbReference type="InterPro" id="IPR046300">
    <property type="entry name" value="DUF6415"/>
</dbReference>
<evidence type="ECO:0000313" key="1">
    <source>
        <dbReference type="EMBL" id="MEF3119488.1"/>
    </source>
</evidence>
<reference evidence="1 2" key="1">
    <citation type="submission" date="2023-08" db="EMBL/GenBank/DDBJ databases">
        <authorList>
            <person name="Sharma P."/>
            <person name="Verma V."/>
            <person name="Mohan M.K."/>
            <person name="Dubey A.K."/>
        </authorList>
    </citation>
    <scope>NUCLEOTIDE SEQUENCE [LARGE SCALE GENOMIC DNA]</scope>
    <source>
        <strain evidence="1 2">ADP4</strain>
    </source>
</reference>
<dbReference type="Pfam" id="PF19979">
    <property type="entry name" value="DUF6415"/>
    <property type="match status" value="1"/>
</dbReference>
<organism evidence="1 2">
    <name type="scientific">Streptomyces chrestomyceticus</name>
    <dbReference type="NCBI Taxonomy" id="68185"/>
    <lineage>
        <taxon>Bacteria</taxon>
        <taxon>Bacillati</taxon>
        <taxon>Actinomycetota</taxon>
        <taxon>Actinomycetes</taxon>
        <taxon>Kitasatosporales</taxon>
        <taxon>Streptomycetaceae</taxon>
        <taxon>Streptomyces</taxon>
    </lineage>
</organism>